<feature type="region of interest" description="Disordered" evidence="1">
    <location>
        <begin position="130"/>
        <end position="206"/>
    </location>
</feature>
<reference evidence="3" key="1">
    <citation type="submission" date="2021-01" db="EMBL/GenBank/DDBJ databases">
        <authorList>
            <person name="Corre E."/>
            <person name="Pelletier E."/>
            <person name="Niang G."/>
            <person name="Scheremetjew M."/>
            <person name="Finn R."/>
            <person name="Kale V."/>
            <person name="Holt S."/>
            <person name="Cochrane G."/>
            <person name="Meng A."/>
            <person name="Brown T."/>
            <person name="Cohen L."/>
        </authorList>
    </citation>
    <scope>NUCLEOTIDE SEQUENCE</scope>
    <source>
        <strain evidence="3">CCMP1452</strain>
    </source>
</reference>
<gene>
    <name evidence="3" type="ORF">EANT1437_LOCUS4320</name>
</gene>
<name>A0A7S2R660_9STRA</name>
<organism evidence="3">
    <name type="scientific">Eucampia antarctica</name>
    <dbReference type="NCBI Taxonomy" id="49252"/>
    <lineage>
        <taxon>Eukaryota</taxon>
        <taxon>Sar</taxon>
        <taxon>Stramenopiles</taxon>
        <taxon>Ochrophyta</taxon>
        <taxon>Bacillariophyta</taxon>
        <taxon>Mediophyceae</taxon>
        <taxon>Biddulphiophycidae</taxon>
        <taxon>Hemiaulales</taxon>
        <taxon>Hemiaulaceae</taxon>
        <taxon>Eucampia</taxon>
    </lineage>
</organism>
<dbReference type="EMBL" id="HBHI01008359">
    <property type="protein sequence ID" value="CAD9661681.1"/>
    <property type="molecule type" value="Transcribed_RNA"/>
</dbReference>
<sequence length="735" mass="80381">MKFSTSSLGALLLVANSVNVGAFLVRPCANLRMQQDRGWDNDDYMNALSSGSSSDMDKANAKYFKQSDARMGAYKRRMQANGDDNESILFGGKSNVEGVPDKLPKAPPIDEDNPSGGEMFRKLMERAEAQKNGMGGRDPSEMSRASPTPTDPVAQQQPQAPSPPVAPAGADVQQQTMQEMQQQMMQMMQKMQEMQQPGAVSPASAPLAQVQEPEKDNAIPNVPAEGVQTDVMQYAPKPLGGKNRDAYEINNSADVYFAQLKRDSNVRNIARKSGDFDSANAVFVEEGTKKLSKYFSDEVVQKRREQSKDMYSTSRDEMVIPYEEDTETDEEKEKKKTYSGVSYRDIMAKKKQNKAASSVPSSMAAPTPTIEPPKKVDPPVVVPVVVEPVAETPTAPEPVSVKPVVAEPVAVEVVAETPTVLKPESVEPEAEKPLAPEPESPKLKAESDAIRMATPSTEDSDEIRSSLRTLQGLILKHRGGPGFGAGQLKAPEALKLEDTLAQVTSMLRKEAGIADEVTETTAPKSTSSSSLQGAISCVEAAVKMYQMAANDEEEKLLLLPVRNALLSTVSAINKAVAEMELEQQPLKAQTPPTMDFPATYAVTKLEEEIEKQSNVKVSQQSESSIQTVTNIKEKEEQTTSVAAADPISISNEVVSDSNTIKMQKTYDVLKSCSGDSKLGLKELNQDEVSKKLSNDNRYPVYFILCSLPLFQRISFAYFQSIRFRIYLSVELFTQS</sequence>
<evidence type="ECO:0000256" key="1">
    <source>
        <dbReference type="SAM" id="MobiDB-lite"/>
    </source>
</evidence>
<proteinExistence type="predicted"/>
<dbReference type="AlphaFoldDB" id="A0A7S2R660"/>
<feature type="chain" id="PRO_5031108685" evidence="2">
    <location>
        <begin position="23"/>
        <end position="735"/>
    </location>
</feature>
<feature type="region of interest" description="Disordered" evidence="1">
    <location>
        <begin position="349"/>
        <end position="372"/>
    </location>
</feature>
<feature type="compositionally biased region" description="Low complexity" evidence="1">
    <location>
        <begin position="173"/>
        <end position="196"/>
    </location>
</feature>
<feature type="compositionally biased region" description="Low complexity" evidence="1">
    <location>
        <begin position="355"/>
        <end position="368"/>
    </location>
</feature>
<accession>A0A7S2R660</accession>
<feature type="region of interest" description="Disordered" evidence="1">
    <location>
        <begin position="83"/>
        <end position="117"/>
    </location>
</feature>
<feature type="region of interest" description="Disordered" evidence="1">
    <location>
        <begin position="422"/>
        <end position="448"/>
    </location>
</feature>
<feature type="signal peptide" evidence="2">
    <location>
        <begin position="1"/>
        <end position="22"/>
    </location>
</feature>
<evidence type="ECO:0000256" key="2">
    <source>
        <dbReference type="SAM" id="SignalP"/>
    </source>
</evidence>
<keyword evidence="2" id="KW-0732">Signal</keyword>
<feature type="compositionally biased region" description="Basic and acidic residues" evidence="1">
    <location>
        <begin position="429"/>
        <end position="448"/>
    </location>
</feature>
<feature type="compositionally biased region" description="Low complexity" evidence="1">
    <location>
        <begin position="147"/>
        <end position="159"/>
    </location>
</feature>
<evidence type="ECO:0000313" key="3">
    <source>
        <dbReference type="EMBL" id="CAD9661681.1"/>
    </source>
</evidence>
<protein>
    <submittedName>
        <fullName evidence="3">Uncharacterized protein</fullName>
    </submittedName>
</protein>